<accession>A0A165RT49</accession>
<gene>
    <name evidence="1" type="ORF">NEOLEDRAFT_1023988</name>
</gene>
<dbReference type="InParanoid" id="A0A165RT49"/>
<feature type="non-terminal residue" evidence="1">
    <location>
        <position position="102"/>
    </location>
</feature>
<keyword evidence="2" id="KW-1185">Reference proteome</keyword>
<reference evidence="1 2" key="1">
    <citation type="journal article" date="2016" name="Mol. Biol. Evol.">
        <title>Comparative Genomics of Early-Diverging Mushroom-Forming Fungi Provides Insights into the Origins of Lignocellulose Decay Capabilities.</title>
        <authorList>
            <person name="Nagy L.G."/>
            <person name="Riley R."/>
            <person name="Tritt A."/>
            <person name="Adam C."/>
            <person name="Daum C."/>
            <person name="Floudas D."/>
            <person name="Sun H."/>
            <person name="Yadav J.S."/>
            <person name="Pangilinan J."/>
            <person name="Larsson K.H."/>
            <person name="Matsuura K."/>
            <person name="Barry K."/>
            <person name="Labutti K."/>
            <person name="Kuo R."/>
            <person name="Ohm R.A."/>
            <person name="Bhattacharya S.S."/>
            <person name="Shirouzu T."/>
            <person name="Yoshinaga Y."/>
            <person name="Martin F.M."/>
            <person name="Grigoriev I.V."/>
            <person name="Hibbett D.S."/>
        </authorList>
    </citation>
    <scope>NUCLEOTIDE SEQUENCE [LARGE SCALE GENOMIC DNA]</scope>
    <source>
        <strain evidence="1 2">HHB14362 ss-1</strain>
    </source>
</reference>
<evidence type="ECO:0000313" key="1">
    <source>
        <dbReference type="EMBL" id="KZT24235.1"/>
    </source>
</evidence>
<sequence length="102" mass="11297">MSPRPILKRDPPSTIASNPLPFATCPTLFSPKVHFPPTPTMTSTHPTHSPFTYDRAPIIVSPNVCTLPERGGREVYSGERQDRSAVSIKGSYFHPRAYEACE</sequence>
<name>A0A165RT49_9AGAM</name>
<dbReference type="OrthoDB" id="3204502at2759"/>
<dbReference type="Proteomes" id="UP000076761">
    <property type="component" value="Unassembled WGS sequence"/>
</dbReference>
<dbReference type="AlphaFoldDB" id="A0A165RT49"/>
<evidence type="ECO:0000313" key="2">
    <source>
        <dbReference type="Proteomes" id="UP000076761"/>
    </source>
</evidence>
<proteinExistence type="predicted"/>
<dbReference type="EMBL" id="KV425579">
    <property type="protein sequence ID" value="KZT24235.1"/>
    <property type="molecule type" value="Genomic_DNA"/>
</dbReference>
<organism evidence="1 2">
    <name type="scientific">Neolentinus lepideus HHB14362 ss-1</name>
    <dbReference type="NCBI Taxonomy" id="1314782"/>
    <lineage>
        <taxon>Eukaryota</taxon>
        <taxon>Fungi</taxon>
        <taxon>Dikarya</taxon>
        <taxon>Basidiomycota</taxon>
        <taxon>Agaricomycotina</taxon>
        <taxon>Agaricomycetes</taxon>
        <taxon>Gloeophyllales</taxon>
        <taxon>Gloeophyllaceae</taxon>
        <taxon>Neolentinus</taxon>
    </lineage>
</organism>
<protein>
    <submittedName>
        <fullName evidence="1">Uncharacterized protein</fullName>
    </submittedName>
</protein>
<dbReference type="STRING" id="1314782.A0A165RT49"/>